<accession>A0AC59Z244</accession>
<dbReference type="Proteomes" id="UP001162501">
    <property type="component" value="Chromosome 22"/>
</dbReference>
<evidence type="ECO:0000313" key="2">
    <source>
        <dbReference type="Proteomes" id="UP001162501"/>
    </source>
</evidence>
<gene>
    <name evidence="1" type="ORF">MRATA1EN22A_LOCUS13095</name>
</gene>
<name>A0AC59Z244_RANTA</name>
<dbReference type="EMBL" id="OX596106">
    <property type="protein sequence ID" value="CAN0169792.1"/>
    <property type="molecule type" value="Genomic_DNA"/>
</dbReference>
<organism evidence="1 2">
    <name type="scientific">Rangifer tarandus platyrhynchus</name>
    <name type="common">Svalbard reindeer</name>
    <dbReference type="NCBI Taxonomy" id="3082113"/>
    <lineage>
        <taxon>Eukaryota</taxon>
        <taxon>Metazoa</taxon>
        <taxon>Chordata</taxon>
        <taxon>Craniata</taxon>
        <taxon>Vertebrata</taxon>
        <taxon>Euteleostomi</taxon>
        <taxon>Mammalia</taxon>
        <taxon>Eutheria</taxon>
        <taxon>Laurasiatheria</taxon>
        <taxon>Artiodactyla</taxon>
        <taxon>Ruminantia</taxon>
        <taxon>Pecora</taxon>
        <taxon>Cervidae</taxon>
        <taxon>Odocoileinae</taxon>
        <taxon>Rangifer</taxon>
    </lineage>
</organism>
<reference evidence="1" key="1">
    <citation type="submission" date="2023-05" db="EMBL/GenBank/DDBJ databases">
        <authorList>
            <consortium name="ELIXIR-Norway"/>
        </authorList>
    </citation>
    <scope>NUCLEOTIDE SEQUENCE</scope>
</reference>
<protein>
    <submittedName>
        <fullName evidence="1">Uncharacterized protein</fullName>
    </submittedName>
</protein>
<proteinExistence type="predicted"/>
<reference evidence="1" key="2">
    <citation type="submission" date="2025-03" db="EMBL/GenBank/DDBJ databases">
        <authorList>
            <consortium name="ELIXIR-Norway"/>
            <consortium name="Elixir Norway"/>
        </authorList>
    </citation>
    <scope>NUCLEOTIDE SEQUENCE</scope>
</reference>
<sequence length="117" mass="12581">MPLWSLGEGVVRHAHYGLRQQTRRSGVRFRPIFTSKSLFHLSVVWRAPCVLVTALGSRCHLEGPVAATVPTVRSWAAPGPEEALQPPTEGHTSSLAEEGLAGSPGRTEKDPVLPALP</sequence>
<evidence type="ECO:0000313" key="1">
    <source>
        <dbReference type="EMBL" id="CAN0169792.1"/>
    </source>
</evidence>